<dbReference type="Proteomes" id="UP001057402">
    <property type="component" value="Chromosome 9"/>
</dbReference>
<proteinExistence type="predicted"/>
<dbReference type="EMBL" id="CM042888">
    <property type="protein sequence ID" value="KAI4324783.1"/>
    <property type="molecule type" value="Genomic_DNA"/>
</dbReference>
<evidence type="ECO:0000313" key="2">
    <source>
        <dbReference type="Proteomes" id="UP001057402"/>
    </source>
</evidence>
<sequence length="562" mass="63055">MASSKVRTGVGWRRLQGRGQCMGLAKSLLLSLALAYLARATCVPICPQTFKVKTLGKFKRDFDQRLSRGDGFSSAANKCLERAINRFDLDCLDAMAEQAKWDASKGRGKLMDDMRTVITSLQAKKLAKLTDTCKVPRKACNWGKFPALALEMTTLVSTSTFQANLCDGLGGPVEDLLENANDETWSSIRNLLRRETESVVSNFTSAIHGFDINERSKRDMLTELQDYATGVVEPKAREVARKVLILMKQRFSKSFFPDSSSMHRILTGKENFQAITHATICASLELLAAMAAVRLDNKDDNIKRELSVALLTNCSYSTSATGYNDITLGSLVSDKWEGIPPSRILITPVQCESLRRQLIQENKSVVNQTFSVQVKDWLKFKKAARKGAVPDFGTKISSMIRASLHRYEMETKNSDKIARMSKQMQLWENLLHLVRPSFQYVLGHMRCDTFYDFQEAFEKTLHSGKGFSLAAKDCSRHYTALFVESCKGAFIEQAARDSSAVSKELRRDMDDHVASVQDSKVRELMKACEGKLNDTLTGPVETLGWSKWRNLVLHKESSSLRD</sequence>
<reference evidence="2" key="1">
    <citation type="journal article" date="2023" name="Front. Plant Sci.">
        <title>Chromosomal-level genome assembly of Melastoma candidum provides insights into trichome evolution.</title>
        <authorList>
            <person name="Zhong Y."/>
            <person name="Wu W."/>
            <person name="Sun C."/>
            <person name="Zou P."/>
            <person name="Liu Y."/>
            <person name="Dai S."/>
            <person name="Zhou R."/>
        </authorList>
    </citation>
    <scope>NUCLEOTIDE SEQUENCE [LARGE SCALE GENOMIC DNA]</scope>
</reference>
<accession>A0ACB9MMA0</accession>
<protein>
    <submittedName>
        <fullName evidence="1">Uncharacterized protein</fullName>
    </submittedName>
</protein>
<comment type="caution">
    <text evidence="1">The sequence shown here is derived from an EMBL/GenBank/DDBJ whole genome shotgun (WGS) entry which is preliminary data.</text>
</comment>
<organism evidence="1 2">
    <name type="scientific">Melastoma candidum</name>
    <dbReference type="NCBI Taxonomy" id="119954"/>
    <lineage>
        <taxon>Eukaryota</taxon>
        <taxon>Viridiplantae</taxon>
        <taxon>Streptophyta</taxon>
        <taxon>Embryophyta</taxon>
        <taxon>Tracheophyta</taxon>
        <taxon>Spermatophyta</taxon>
        <taxon>Magnoliopsida</taxon>
        <taxon>eudicotyledons</taxon>
        <taxon>Gunneridae</taxon>
        <taxon>Pentapetalae</taxon>
        <taxon>rosids</taxon>
        <taxon>malvids</taxon>
        <taxon>Myrtales</taxon>
        <taxon>Melastomataceae</taxon>
        <taxon>Melastomatoideae</taxon>
        <taxon>Melastomateae</taxon>
        <taxon>Melastoma</taxon>
    </lineage>
</organism>
<name>A0ACB9MMA0_9MYRT</name>
<gene>
    <name evidence="1" type="ORF">MLD38_030239</name>
</gene>
<keyword evidence="2" id="KW-1185">Reference proteome</keyword>
<evidence type="ECO:0000313" key="1">
    <source>
        <dbReference type="EMBL" id="KAI4324783.1"/>
    </source>
</evidence>